<evidence type="ECO:0000313" key="1">
    <source>
        <dbReference type="EMBL" id="KZE79319.1"/>
    </source>
</evidence>
<reference evidence="2" key="1">
    <citation type="submission" date="2016-01" db="EMBL/GenBank/DDBJ databases">
        <title>Draft genome of Chromobacterium sp. F49.</title>
        <authorList>
            <person name="Hong K.W."/>
        </authorList>
    </citation>
    <scope>NUCLEOTIDE SEQUENCE [LARGE SCALE GENOMIC DNA]</scope>
    <source>
        <strain evidence="2">M63</strain>
    </source>
</reference>
<comment type="caution">
    <text evidence="1">The sequence shown here is derived from an EMBL/GenBank/DDBJ whole genome shotgun (WGS) entry which is preliminary data.</text>
</comment>
<organism evidence="1 2">
    <name type="scientific">Paenibacillus elgii</name>
    <dbReference type="NCBI Taxonomy" id="189691"/>
    <lineage>
        <taxon>Bacteria</taxon>
        <taxon>Bacillati</taxon>
        <taxon>Bacillota</taxon>
        <taxon>Bacilli</taxon>
        <taxon>Bacillales</taxon>
        <taxon>Paenibacillaceae</taxon>
        <taxon>Paenibacillus</taxon>
    </lineage>
</organism>
<dbReference type="OrthoDB" id="1919832at2"/>
<protein>
    <submittedName>
        <fullName evidence="1">Uncharacterized protein</fullName>
    </submittedName>
</protein>
<dbReference type="InterPro" id="IPR054496">
    <property type="entry name" value="E217_GP41"/>
</dbReference>
<keyword evidence="2" id="KW-1185">Reference proteome</keyword>
<dbReference type="NCBIfam" id="NF047561">
    <property type="entry name" value="orf58_phage_fam"/>
    <property type="match status" value="1"/>
</dbReference>
<dbReference type="AlphaFoldDB" id="A0A161S434"/>
<sequence length="483" mass="53266">MADNWKSLAAAEARDQGAELNIVLATVEAETSGTNILGDSGNALGYGQVWPKWHMDAFRYAANKYRLQLPDTHSGLQKLTLGNDAFSMCVAVYVIKQVWNGSGKDFRKFTLTYVGPAIPDHDYQRRLRIWLKYQGQSGESIPSAPTTTMPGVSFGSAQTPQFNINIPSTNYGVVANSQTFGNILYGRRYRVMVSRPDGVALDVSQLRCTFKIQKTILQQPNFSEIVLYNLAPDTENSIIREGNRIVIEAGYEGDQYGLIFDGDIIQPIRDKEDGVTYRLTLYSLDGDRFMNHGFVGFSMVKGQTSRSVVENVVGQAKVPTQIGSISSEFSSQELSRGKVVFGLAKDYLRQLAQSQDASFYMEDGKVNIVRATDLPEGEIIELSPKSGLLGVPAQNDKGVSFKALLNPRIKINSLVHIDNSLIRAQTFQQGQPIRNLDNEGIYRVIGITYTGDTRGDLWECECEAVSQAGILPGMISAATANPW</sequence>
<accession>A0A161S434</accession>
<dbReference type="Proteomes" id="UP000076563">
    <property type="component" value="Unassembled WGS sequence"/>
</dbReference>
<evidence type="ECO:0000313" key="2">
    <source>
        <dbReference type="Proteomes" id="UP000076563"/>
    </source>
</evidence>
<gene>
    <name evidence="1" type="ORF">AV654_17780</name>
</gene>
<dbReference type="RefSeq" id="WP_063182005.1">
    <property type="nucleotide sequence ID" value="NZ_LQRA01000052.1"/>
</dbReference>
<name>A0A161S434_9BACL</name>
<dbReference type="EMBL" id="LQRA01000052">
    <property type="protein sequence ID" value="KZE79319.1"/>
    <property type="molecule type" value="Genomic_DNA"/>
</dbReference>
<proteinExistence type="predicted"/>
<dbReference type="Pfam" id="PF22759">
    <property type="entry name" value="E217_GP41"/>
    <property type="match status" value="1"/>
</dbReference>